<evidence type="ECO:0000256" key="2">
    <source>
        <dbReference type="ARBA" id="ARBA00008684"/>
    </source>
</evidence>
<evidence type="ECO:0000256" key="1">
    <source>
        <dbReference type="ARBA" id="ARBA00004193"/>
    </source>
</evidence>
<evidence type="ECO:0000259" key="14">
    <source>
        <dbReference type="PROSITE" id="PS50011"/>
    </source>
</evidence>
<feature type="compositionally biased region" description="Polar residues" evidence="12">
    <location>
        <begin position="35"/>
        <end position="54"/>
    </location>
</feature>
<dbReference type="InterPro" id="IPR000719">
    <property type="entry name" value="Prot_kinase_dom"/>
</dbReference>
<dbReference type="GO" id="GO:0004674">
    <property type="term" value="F:protein serine/threonine kinase activity"/>
    <property type="evidence" value="ECO:0007669"/>
    <property type="project" value="UniProtKB-KW"/>
</dbReference>
<dbReference type="SUPFAM" id="SSF48452">
    <property type="entry name" value="TPR-like"/>
    <property type="match status" value="1"/>
</dbReference>
<reference evidence="15 16" key="1">
    <citation type="submission" date="2023-12" db="EMBL/GenBank/DDBJ databases">
        <title>A high-quality genome assembly for Dillenia turbinata (Dilleniales).</title>
        <authorList>
            <person name="Chanderbali A."/>
        </authorList>
    </citation>
    <scope>NUCLEOTIDE SEQUENCE [LARGE SCALE GENOMIC DNA]</scope>
    <source>
        <strain evidence="15">LSX21</strain>
        <tissue evidence="15">Leaf</tissue>
    </source>
</reference>
<keyword evidence="3" id="KW-1003">Cell membrane</keyword>
<dbReference type="EMBL" id="JBAMMX010000024">
    <property type="protein sequence ID" value="KAK6916793.1"/>
    <property type="molecule type" value="Genomic_DNA"/>
</dbReference>
<evidence type="ECO:0000256" key="13">
    <source>
        <dbReference type="SAM" id="Phobius"/>
    </source>
</evidence>
<comment type="caution">
    <text evidence="15">The sequence shown here is derived from an EMBL/GenBank/DDBJ whole genome shotgun (WGS) entry which is preliminary data.</text>
</comment>
<dbReference type="PANTHER" id="PTHR45863:SF22">
    <property type="entry name" value="SERINE_THREONINE-PROTEIN KINASE BSK1"/>
    <property type="match status" value="1"/>
</dbReference>
<dbReference type="GO" id="GO:0005524">
    <property type="term" value="F:ATP binding"/>
    <property type="evidence" value="ECO:0007669"/>
    <property type="project" value="UniProtKB-KW"/>
</dbReference>
<feature type="domain" description="Protein kinase" evidence="14">
    <location>
        <begin position="69"/>
        <end position="324"/>
    </location>
</feature>
<comment type="subcellular location">
    <subcellularLocation>
        <location evidence="1">Cell membrane</location>
        <topology evidence="1">Lipid-anchor</topology>
    </subcellularLocation>
</comment>
<dbReference type="InterPro" id="IPR045845">
    <property type="entry name" value="BSK"/>
</dbReference>
<evidence type="ECO:0000256" key="6">
    <source>
        <dbReference type="ARBA" id="ARBA00022707"/>
    </source>
</evidence>
<dbReference type="SUPFAM" id="SSF56112">
    <property type="entry name" value="Protein kinase-like (PK-like)"/>
    <property type="match status" value="1"/>
</dbReference>
<organism evidence="15 16">
    <name type="scientific">Dillenia turbinata</name>
    <dbReference type="NCBI Taxonomy" id="194707"/>
    <lineage>
        <taxon>Eukaryota</taxon>
        <taxon>Viridiplantae</taxon>
        <taxon>Streptophyta</taxon>
        <taxon>Embryophyta</taxon>
        <taxon>Tracheophyta</taxon>
        <taxon>Spermatophyta</taxon>
        <taxon>Magnoliopsida</taxon>
        <taxon>eudicotyledons</taxon>
        <taxon>Gunneridae</taxon>
        <taxon>Pentapetalae</taxon>
        <taxon>Dilleniales</taxon>
        <taxon>Dilleniaceae</taxon>
        <taxon>Dillenia</taxon>
    </lineage>
</organism>
<dbReference type="InterPro" id="IPR001245">
    <property type="entry name" value="Ser-Thr/Tyr_kinase_cat_dom"/>
</dbReference>
<evidence type="ECO:0000256" key="8">
    <source>
        <dbReference type="ARBA" id="ARBA00022777"/>
    </source>
</evidence>
<evidence type="ECO:0000256" key="7">
    <source>
        <dbReference type="ARBA" id="ARBA00022741"/>
    </source>
</evidence>
<evidence type="ECO:0000256" key="9">
    <source>
        <dbReference type="ARBA" id="ARBA00022840"/>
    </source>
</evidence>
<keyword evidence="16" id="KW-1185">Reference proteome</keyword>
<evidence type="ECO:0000313" key="16">
    <source>
        <dbReference type="Proteomes" id="UP001370490"/>
    </source>
</evidence>
<dbReference type="Pfam" id="PF07714">
    <property type="entry name" value="PK_Tyr_Ser-Thr"/>
    <property type="match status" value="1"/>
</dbReference>
<keyword evidence="9" id="KW-0067">ATP-binding</keyword>
<keyword evidence="6" id="KW-0519">Myristate</keyword>
<keyword evidence="8 15" id="KW-0418">Kinase</keyword>
<dbReference type="GO" id="GO:0009742">
    <property type="term" value="P:brassinosteroid mediated signaling pathway"/>
    <property type="evidence" value="ECO:0007669"/>
    <property type="project" value="InterPro"/>
</dbReference>
<evidence type="ECO:0000256" key="5">
    <source>
        <dbReference type="ARBA" id="ARBA00022679"/>
    </source>
</evidence>
<name>A0AAN8UHA6_9MAGN</name>
<dbReference type="Gene3D" id="1.25.40.10">
    <property type="entry name" value="Tetratricopeptide repeat domain"/>
    <property type="match status" value="1"/>
</dbReference>
<feature type="transmembrane region" description="Helical" evidence="13">
    <location>
        <begin position="244"/>
        <end position="267"/>
    </location>
</feature>
<dbReference type="AlphaFoldDB" id="A0AAN8UHA6"/>
<keyword evidence="13" id="KW-1133">Transmembrane helix</keyword>
<keyword evidence="7" id="KW-0547">Nucleotide-binding</keyword>
<comment type="similarity">
    <text evidence="2">Belongs to the protein kinase superfamily. Ser/Thr protein kinase family.</text>
</comment>
<dbReference type="Proteomes" id="UP001370490">
    <property type="component" value="Unassembled WGS sequence"/>
</dbReference>
<evidence type="ECO:0000256" key="3">
    <source>
        <dbReference type="ARBA" id="ARBA00022475"/>
    </source>
</evidence>
<accession>A0AAN8UHA6</accession>
<protein>
    <submittedName>
        <fullName evidence="15">Serine-threonine/tyrosine-protein kinase, catalytic domain</fullName>
    </submittedName>
</protein>
<dbReference type="PROSITE" id="PS50011">
    <property type="entry name" value="PROTEIN_KINASE_DOM"/>
    <property type="match status" value="1"/>
</dbReference>
<proteinExistence type="inferred from homology"/>
<dbReference type="Pfam" id="PF25575">
    <property type="entry name" value="TPR_BSK1_C"/>
    <property type="match status" value="1"/>
</dbReference>
<dbReference type="Gene3D" id="3.30.200.20">
    <property type="entry name" value="Phosphorylase Kinase, domain 1"/>
    <property type="match status" value="1"/>
</dbReference>
<dbReference type="Gene3D" id="1.10.510.10">
    <property type="entry name" value="Transferase(Phosphotransferase) domain 1"/>
    <property type="match status" value="1"/>
</dbReference>
<feature type="region of interest" description="Disordered" evidence="12">
    <location>
        <begin position="17"/>
        <end position="54"/>
    </location>
</feature>
<dbReference type="InterPro" id="IPR011009">
    <property type="entry name" value="Kinase-like_dom_sf"/>
</dbReference>
<evidence type="ECO:0000313" key="15">
    <source>
        <dbReference type="EMBL" id="KAK6916793.1"/>
    </source>
</evidence>
<keyword evidence="13" id="KW-0812">Transmembrane</keyword>
<evidence type="ECO:0000256" key="12">
    <source>
        <dbReference type="SAM" id="MobiDB-lite"/>
    </source>
</evidence>
<gene>
    <name evidence="15" type="ORF">RJ641_019654</name>
</gene>
<dbReference type="InterPro" id="IPR011990">
    <property type="entry name" value="TPR-like_helical_dom_sf"/>
</dbReference>
<keyword evidence="10 13" id="KW-0472">Membrane</keyword>
<keyword evidence="4" id="KW-0723">Serine/threonine-protein kinase</keyword>
<dbReference type="InterPro" id="IPR058209">
    <property type="entry name" value="TPR_BSK1_C"/>
</dbReference>
<feature type="compositionally biased region" description="Basic and acidic residues" evidence="12">
    <location>
        <begin position="21"/>
        <end position="30"/>
    </location>
</feature>
<evidence type="ECO:0000256" key="11">
    <source>
        <dbReference type="ARBA" id="ARBA00023288"/>
    </source>
</evidence>
<keyword evidence="5" id="KW-0808">Transferase</keyword>
<evidence type="ECO:0000256" key="4">
    <source>
        <dbReference type="ARBA" id="ARBA00022527"/>
    </source>
</evidence>
<dbReference type="PANTHER" id="PTHR45863">
    <property type="entry name" value="SERINE/THREONINE-PROTEIN KINASE BSK5"/>
    <property type="match status" value="1"/>
</dbReference>
<dbReference type="GO" id="GO:0005886">
    <property type="term" value="C:plasma membrane"/>
    <property type="evidence" value="ECO:0007669"/>
    <property type="project" value="UniProtKB-SubCell"/>
</dbReference>
<sequence length="552" mass="62837">MGHCKPSVMGNCLTSSSQLETHSHDEEQRQHQQLRHTQYPKTNISSTSASPAMTGPTPSTLHVFCKFPFSDLKFATNNFHSSLIISKNYETTTNIVYKGRLRDQRWIAVKKYTSFAWPDRMVFASEAQRIGLYRHQRMVSLIGYCNDGDHRLLVAEFMPNCSLSMHLFESEDQMEWEMRIRIAIYLAEALGYCHSMSSVVYQELNADRVLFDQEGDPRLSCFGLISNYQEGGSCRSIDYSSPNGMPFGGFTSSSIVFFYGIILLNLFTGKEVHQMHRFRDSHITKDVSEQDFRNVIALAKMCLQGESSNRPVLETFASILRPLQKKKEVRSYIMLISKPDEPLPTSGQFSPMYEACKACNLEEVHNILAAAPYVNTKASAELSLPEGSNPDAQLLGEAKENGDKAFGEKEAANAIDFYSQVINSAGLVSPTVYARRSYCHLLQCDFESAFLDATQALYTYPGWPIAFYLQYLALVQKEETRNDCQYLLDYAAINEELWMQRNHRRLSFTYHSRLIWDKAATDTGPTGWAWVEMGRLNLFQEDGPKMHSCNLR</sequence>
<keyword evidence="11" id="KW-0449">Lipoprotein</keyword>
<evidence type="ECO:0000256" key="10">
    <source>
        <dbReference type="ARBA" id="ARBA00023136"/>
    </source>
</evidence>